<reference evidence="2 3" key="1">
    <citation type="submission" date="2018-02" db="EMBL/GenBank/DDBJ databases">
        <title>The genomes of Aspergillus section Nigri reveals drivers in fungal speciation.</title>
        <authorList>
            <consortium name="DOE Joint Genome Institute"/>
            <person name="Vesth T.C."/>
            <person name="Nybo J."/>
            <person name="Theobald S."/>
            <person name="Brandl J."/>
            <person name="Frisvad J.C."/>
            <person name="Nielsen K.F."/>
            <person name="Lyhne E.K."/>
            <person name="Kogle M.E."/>
            <person name="Kuo A."/>
            <person name="Riley R."/>
            <person name="Clum A."/>
            <person name="Nolan M."/>
            <person name="Lipzen A."/>
            <person name="Salamov A."/>
            <person name="Henrissat B."/>
            <person name="Wiebenga A."/>
            <person name="De vries R.P."/>
            <person name="Grigoriev I.V."/>
            <person name="Mortensen U.H."/>
            <person name="Andersen M.R."/>
            <person name="Baker S.E."/>
        </authorList>
    </citation>
    <scope>NUCLEOTIDE SEQUENCE [LARGE SCALE GENOMIC DNA]</scope>
    <source>
        <strain evidence="2 3">CBS 121057</strain>
    </source>
</reference>
<keyword evidence="3" id="KW-1185">Reference proteome</keyword>
<dbReference type="OrthoDB" id="20872at2759"/>
<dbReference type="Pfam" id="PF01048">
    <property type="entry name" value="PNP_UDP_1"/>
    <property type="match status" value="1"/>
</dbReference>
<dbReference type="PANTHER" id="PTHR46082">
    <property type="entry name" value="ATP/GTP-BINDING PROTEIN-RELATED"/>
    <property type="match status" value="1"/>
</dbReference>
<gene>
    <name evidence="2" type="ORF">BO78DRAFT_312705</name>
</gene>
<dbReference type="Gene3D" id="3.40.50.1580">
    <property type="entry name" value="Nucleoside phosphorylase domain"/>
    <property type="match status" value="1"/>
</dbReference>
<dbReference type="PANTHER" id="PTHR46082:SF6">
    <property type="entry name" value="AAA+ ATPASE DOMAIN-CONTAINING PROTEIN-RELATED"/>
    <property type="match status" value="1"/>
</dbReference>
<dbReference type="InterPro" id="IPR035994">
    <property type="entry name" value="Nucleoside_phosphorylase_sf"/>
</dbReference>
<dbReference type="Proteomes" id="UP000248423">
    <property type="component" value="Unassembled WGS sequence"/>
</dbReference>
<name>A0A319EU98_ASPSB</name>
<evidence type="ECO:0000313" key="3">
    <source>
        <dbReference type="Proteomes" id="UP000248423"/>
    </source>
</evidence>
<evidence type="ECO:0000259" key="1">
    <source>
        <dbReference type="Pfam" id="PF01048"/>
    </source>
</evidence>
<dbReference type="EMBL" id="KZ826340">
    <property type="protein sequence ID" value="PYI07684.1"/>
    <property type="molecule type" value="Genomic_DNA"/>
</dbReference>
<dbReference type="InterPro" id="IPR053137">
    <property type="entry name" value="NLR-like"/>
</dbReference>
<protein>
    <submittedName>
        <fullName evidence="2">Purine and uridine phosphorylase</fullName>
    </submittedName>
</protein>
<dbReference type="GO" id="GO:0003824">
    <property type="term" value="F:catalytic activity"/>
    <property type="evidence" value="ECO:0007669"/>
    <property type="project" value="InterPro"/>
</dbReference>
<accession>A0A319EU98</accession>
<dbReference type="GO" id="GO:0009116">
    <property type="term" value="P:nucleoside metabolic process"/>
    <property type="evidence" value="ECO:0007669"/>
    <property type="project" value="InterPro"/>
</dbReference>
<dbReference type="SUPFAM" id="SSF53167">
    <property type="entry name" value="Purine and uridine phosphorylases"/>
    <property type="match status" value="1"/>
</dbReference>
<feature type="domain" description="Nucleoside phosphorylase" evidence="1">
    <location>
        <begin position="14"/>
        <end position="138"/>
    </location>
</feature>
<dbReference type="VEuPathDB" id="FungiDB:BO78DRAFT_312705"/>
<evidence type="ECO:0000313" key="2">
    <source>
        <dbReference type="EMBL" id="PYI07684.1"/>
    </source>
</evidence>
<sequence>MRFPPSPTDRTGFEIAVICALPLEASVIAGIFDKQYDDNVFGKTLGDTNAYSTGVVGYHNVVLVHMPNMGKVAAATAAACLRASFQGVQLALVDGICGGAPFANQPGKEILLGDVVISEGLIEYDFGRQFPDHRFSRKDTPRDNLPRPGPGIRATLAKLQTEQGRRWLHHTSSGHLDLLQQKLGDMVKYPGASNDILFKATYRHKHHGPMQCASCANSSGADVCDLAAVMSCENLGCDKEQQESSIRISRSSNPTIHFGLMASGDTVMKSGEDRDKIVTRDRVIAFEMEGAGVWELFSNVLVIKGACDYADSHKSKKWQGYAAATAAAVTKCFLETWSPGMSLKCFVFYGLF</sequence>
<dbReference type="InterPro" id="IPR000845">
    <property type="entry name" value="Nucleoside_phosphorylase_d"/>
</dbReference>
<dbReference type="STRING" id="1448318.A0A319EU98"/>
<proteinExistence type="predicted"/>
<organism evidence="2 3">
    <name type="scientific">Aspergillus sclerotiicarbonarius (strain CBS 121057 / IBT 28362)</name>
    <dbReference type="NCBI Taxonomy" id="1448318"/>
    <lineage>
        <taxon>Eukaryota</taxon>
        <taxon>Fungi</taxon>
        <taxon>Dikarya</taxon>
        <taxon>Ascomycota</taxon>
        <taxon>Pezizomycotina</taxon>
        <taxon>Eurotiomycetes</taxon>
        <taxon>Eurotiomycetidae</taxon>
        <taxon>Eurotiales</taxon>
        <taxon>Aspergillaceae</taxon>
        <taxon>Aspergillus</taxon>
        <taxon>Aspergillus subgen. Circumdati</taxon>
    </lineage>
</organism>
<dbReference type="AlphaFoldDB" id="A0A319EU98"/>